<keyword evidence="7" id="KW-0812">Transmembrane</keyword>
<feature type="repeat" description="ANK" evidence="6">
    <location>
        <begin position="683"/>
        <end position="715"/>
    </location>
</feature>
<feature type="repeat" description="ANK" evidence="6">
    <location>
        <begin position="970"/>
        <end position="1002"/>
    </location>
</feature>
<feature type="repeat" description="ANK" evidence="6">
    <location>
        <begin position="716"/>
        <end position="748"/>
    </location>
</feature>
<reference evidence="8 9" key="1">
    <citation type="submission" date="2021-05" db="EMBL/GenBank/DDBJ databases">
        <authorList>
            <person name="Zahm M."/>
            <person name="Klopp C."/>
            <person name="Cabau C."/>
            <person name="Kuhl H."/>
            <person name="Suciu R."/>
            <person name="Ciorpac M."/>
            <person name="Holostenco D."/>
            <person name="Gessner J."/>
            <person name="Wuertz S."/>
            <person name="Hohne C."/>
            <person name="Stock M."/>
            <person name="Gislard M."/>
            <person name="Lluch J."/>
            <person name="Milhes M."/>
            <person name="Lampietro C."/>
            <person name="Lopez Roques C."/>
            <person name="Donnadieu C."/>
            <person name="Du K."/>
            <person name="Schartl M."/>
            <person name="Guiguen Y."/>
        </authorList>
    </citation>
    <scope>NUCLEOTIDE SEQUENCE [LARGE SCALE GENOMIC DNA]</scope>
    <source>
        <strain evidence="8">Hh-F2</strain>
        <tissue evidence="8">Blood</tissue>
    </source>
</reference>
<dbReference type="PROSITE" id="PS50297">
    <property type="entry name" value="ANK_REP_REGION"/>
    <property type="match status" value="19"/>
</dbReference>
<accession>A0ABR1A2J1</accession>
<feature type="repeat" description="ANK" evidence="6">
    <location>
        <begin position="85"/>
        <end position="108"/>
    </location>
</feature>
<keyword evidence="5" id="KW-0407">Ion channel</keyword>
<feature type="repeat" description="ANK" evidence="6">
    <location>
        <begin position="52"/>
        <end position="84"/>
    </location>
</feature>
<dbReference type="SMART" id="SM00248">
    <property type="entry name" value="ANK"/>
    <property type="match status" value="29"/>
</dbReference>
<name>A0ABR1A2J1_HUSHU</name>
<evidence type="ECO:0000256" key="5">
    <source>
        <dbReference type="ARBA" id="ARBA00023303"/>
    </source>
</evidence>
<dbReference type="Gene3D" id="1.25.40.20">
    <property type="entry name" value="Ankyrin repeat-containing domain"/>
    <property type="match status" value="9"/>
</dbReference>
<dbReference type="SUPFAM" id="SSF48403">
    <property type="entry name" value="Ankyrin repeat"/>
    <property type="match status" value="4"/>
</dbReference>
<dbReference type="Proteomes" id="UP001369086">
    <property type="component" value="Unassembled WGS sequence"/>
</dbReference>
<dbReference type="PRINTS" id="PR01097">
    <property type="entry name" value="TRNSRECEPTRP"/>
</dbReference>
<feature type="transmembrane region" description="Helical" evidence="7">
    <location>
        <begin position="1330"/>
        <end position="1349"/>
    </location>
</feature>
<evidence type="ECO:0000256" key="7">
    <source>
        <dbReference type="SAM" id="Phobius"/>
    </source>
</evidence>
<keyword evidence="1" id="KW-0813">Transport</keyword>
<proteinExistence type="predicted"/>
<feature type="repeat" description="ANK" evidence="6">
    <location>
        <begin position="936"/>
        <end position="962"/>
    </location>
</feature>
<feature type="repeat" description="ANK" evidence="6">
    <location>
        <begin position="391"/>
        <end position="424"/>
    </location>
</feature>
<evidence type="ECO:0000256" key="4">
    <source>
        <dbReference type="ARBA" id="ARBA00023065"/>
    </source>
</evidence>
<evidence type="ECO:0000256" key="1">
    <source>
        <dbReference type="ARBA" id="ARBA00022448"/>
    </source>
</evidence>
<feature type="transmembrane region" description="Helical" evidence="7">
    <location>
        <begin position="1370"/>
        <end position="1390"/>
    </location>
</feature>
<feature type="transmembrane region" description="Helical" evidence="7">
    <location>
        <begin position="1297"/>
        <end position="1318"/>
    </location>
</feature>
<feature type="repeat" description="ANK" evidence="6">
    <location>
        <begin position="324"/>
        <end position="356"/>
    </location>
</feature>
<evidence type="ECO:0000256" key="3">
    <source>
        <dbReference type="ARBA" id="ARBA00023043"/>
    </source>
</evidence>
<feature type="transmembrane region" description="Helical" evidence="7">
    <location>
        <begin position="1231"/>
        <end position="1254"/>
    </location>
</feature>
<sequence>MSESSSVSCGSTVTSSDRVLLLASRGEWIALEQTLKGIEKGDPAISHIDEESGLTLLMIAVKENRLSIVERLLELGVNLTDRTKDGRTALHVAAAHSKDEIVKLLVKRTDLNVPGGPKEQLPLHYAAARPTGAQNVIQTLLKFSHKDARLVQDKDGCIPLFLSVEAGNIAVCKELVGVMTEAQLRAQKKGSGDAALHVCCRRKDTDLAKLLVEYGACVDFQNEEGQTPLHVAAWEGDESMLKYFYQCKANPNIADKLDRSPLHIAAERGHTNVVEVLTEKFKSNVLGRTKDGSTLMHISSQCGHPETALAFLKKGVPLHMPNKSGAVCLHAAAMRGHTAVVKALLLKGAHVDTTTKDSYSALHIAVQHCKPLVVQTLLGFGAQVQLKGGKARETPLHIAARVKEGEKVAEMLLKSGADVNAEQENGETAMHIAARHGSLRMLQALIEEGGDLTCQSKAGENPLHIAVRHCHAPVVEEILRYLATEKSQTEATVCVSQENTEGETPLHLAAEIKKDMIHFEEEDTKIIRILMEYDIDITAATRLTCETPLHYCARVGNTDVLLEILKNFNTNQLQQAINKHAKNGWSPLLLAAERGHTEMVRILLQNHARVDVFDEHGKAALHLAAGNGHEEIADILLSHKAFVNAKTKLGLTPLHLGAQNGYCRLVKLLVETHMASIDALSLTKRTPLHLAALHGQLDVCCSLLNMKADVNATDIHGQTPLHLAAENDHSEVVKLFLKHRPELATSANVEGATCAHIAASKGSVAVIKELLKFSKVGVTSARNQTNDSSPLLLAAAGGHSEVVKVLLEAGASAAEENAEGMTAIHLSAKNGHINVLDALKGSVSFKITSTKTGLTALHVAASFGQVDFVREILSRVPATMQSEPPRSAVEGQRIREQPSESGFTPLHLAAQSGHESLVRLLLNYPGVQADAETNLHGSTPLHLAAQNGHTAVVGLLLSKSTSQLHLKDRRGRTCLHLAAANGHHEMVRGLLGQGAEINDTDKNGWTPLHFASKSGFLETVRFLVESGASVKLECKEGRTPIQYAAEENHQGTVSFLLRRNHNTLNLVEDRKFIFDLMVCGKLNSDKVIEEFVLHSRAPLDTAVKLSRAFSLTALKEKERSMDLLNAAKYCEGMATELLTIASGGKSAGCILRAVDHRRTPMLDCLIESQQKDVVAHPAVQKYLTEVWYGNLKWAPWKIVLLFFCFLLCPVVWLVFSLPLKHRFNKIPIMKFMSHLVSHMFLLILFILTIVYPPISPIYLGKLLPAWNEWLLLAWLSGILVSELTHPGERIGLAWIRVLVLGFSAIAFFCHLLAFAFQSSDRLHCLFARNIFLAVAMTLSFVQFLEFLTFHHLFGPWAIIIRDLIKDLARFAVILVLFHTAFTMNLSVVYQPVYPEDTQSGNSTGGESTEIQTPLEISIKLFFALFGLVDPEAMPKLSRTPAFTNVISNFFYGMYLVVTVIVLINLLIAMMSDTYQRIQAQSDTEWKFGRAMLIRDMNRKSGTPSPFNLFTNLFFYFKMLFKHDGKICSSDGRDLMTEEQELDVYTDTRSLDMLAHTSVDWMRTTNKRTQISPEGGLVRHSRQSGLIHIDEVTDWQSVALRYLAMKGQTDGTLLDKDSFPYEETMRAEHFRAASTVKSKCLNETPRQQLLIFFTKRV</sequence>
<dbReference type="Pfam" id="PF12796">
    <property type="entry name" value="Ank_2"/>
    <property type="match status" value="9"/>
</dbReference>
<keyword evidence="7" id="KW-1133">Transmembrane helix</keyword>
<evidence type="ECO:0000313" key="8">
    <source>
        <dbReference type="EMBL" id="KAK6491297.1"/>
    </source>
</evidence>
<keyword evidence="4" id="KW-0406">Ion transport</keyword>
<feature type="repeat" description="ANK" evidence="6">
    <location>
        <begin position="1003"/>
        <end position="1035"/>
    </location>
</feature>
<feature type="repeat" description="ANK" evidence="6">
    <location>
        <begin position="357"/>
        <end position="389"/>
    </location>
</feature>
<dbReference type="EMBL" id="JAHFZB010000003">
    <property type="protein sequence ID" value="KAK6491297.1"/>
    <property type="molecule type" value="Genomic_DNA"/>
</dbReference>
<keyword evidence="8" id="KW-0675">Receptor</keyword>
<dbReference type="InterPro" id="IPR002153">
    <property type="entry name" value="TRPC_channel"/>
</dbReference>
<organism evidence="8 9">
    <name type="scientific">Huso huso</name>
    <name type="common">Beluga</name>
    <name type="synonym">Acipenser huso</name>
    <dbReference type="NCBI Taxonomy" id="61971"/>
    <lineage>
        <taxon>Eukaryota</taxon>
        <taxon>Metazoa</taxon>
        <taxon>Chordata</taxon>
        <taxon>Craniata</taxon>
        <taxon>Vertebrata</taxon>
        <taxon>Euteleostomi</taxon>
        <taxon>Actinopterygii</taxon>
        <taxon>Chondrostei</taxon>
        <taxon>Acipenseriformes</taxon>
        <taxon>Acipenseridae</taxon>
        <taxon>Huso</taxon>
    </lineage>
</organism>
<dbReference type="PROSITE" id="PS50088">
    <property type="entry name" value="ANK_REPEAT"/>
    <property type="match status" value="21"/>
</dbReference>
<feature type="transmembrane region" description="Helical" evidence="7">
    <location>
        <begin position="1449"/>
        <end position="1470"/>
    </location>
</feature>
<feature type="repeat" description="ANK" evidence="6">
    <location>
        <begin position="583"/>
        <end position="615"/>
    </location>
</feature>
<dbReference type="Pfam" id="PF00023">
    <property type="entry name" value="Ank"/>
    <property type="match status" value="3"/>
</dbReference>
<evidence type="ECO:0000256" key="2">
    <source>
        <dbReference type="ARBA" id="ARBA00022737"/>
    </source>
</evidence>
<dbReference type="PANTHER" id="PTHR24198:SF165">
    <property type="entry name" value="ANKYRIN REPEAT-CONTAINING PROTEIN-RELATED"/>
    <property type="match status" value="1"/>
</dbReference>
<dbReference type="InterPro" id="IPR036770">
    <property type="entry name" value="Ankyrin_rpt-contain_sf"/>
</dbReference>
<keyword evidence="3 6" id="KW-0040">ANK repeat</keyword>
<feature type="repeat" description="ANK" evidence="6">
    <location>
        <begin position="257"/>
        <end position="280"/>
    </location>
</feature>
<feature type="repeat" description="ANK" evidence="6">
    <location>
        <begin position="786"/>
        <end position="818"/>
    </location>
</feature>
<feature type="repeat" description="ANK" evidence="6">
    <location>
        <begin position="501"/>
        <end position="542"/>
    </location>
</feature>
<feature type="repeat" description="ANK" evidence="6">
    <location>
        <begin position="649"/>
        <end position="671"/>
    </location>
</feature>
<keyword evidence="7" id="KW-0472">Membrane</keyword>
<feature type="repeat" description="ANK" evidence="6">
    <location>
        <begin position="224"/>
        <end position="256"/>
    </location>
</feature>
<keyword evidence="9" id="KW-1185">Reference proteome</keyword>
<feature type="transmembrane region" description="Helical" evidence="7">
    <location>
        <begin position="1198"/>
        <end position="1219"/>
    </location>
</feature>
<feature type="repeat" description="ANK" evidence="6">
    <location>
        <begin position="616"/>
        <end position="648"/>
    </location>
</feature>
<gene>
    <name evidence="8" type="ORF">HHUSO_G3325</name>
</gene>
<feature type="repeat" description="ANK" evidence="6">
    <location>
        <begin position="191"/>
        <end position="223"/>
    </location>
</feature>
<comment type="caution">
    <text evidence="8">The sequence shown here is derived from an EMBL/GenBank/DDBJ whole genome shotgun (WGS) entry which is preliminary data.</text>
</comment>
<dbReference type="InterPro" id="IPR002110">
    <property type="entry name" value="Ankyrin_rpt"/>
</dbReference>
<feature type="repeat" description="ANK" evidence="6">
    <location>
        <begin position="901"/>
        <end position="923"/>
    </location>
</feature>
<protein>
    <submittedName>
        <fullName evidence="8">Transient receptor potential cation channel</fullName>
    </submittedName>
</protein>
<evidence type="ECO:0000313" key="9">
    <source>
        <dbReference type="Proteomes" id="UP001369086"/>
    </source>
</evidence>
<feature type="repeat" description="ANK" evidence="6">
    <location>
        <begin position="852"/>
        <end position="875"/>
    </location>
</feature>
<keyword evidence="2" id="KW-0677">Repeat</keyword>
<dbReference type="PANTHER" id="PTHR24198">
    <property type="entry name" value="ANKYRIN REPEAT AND PROTEIN KINASE DOMAIN-CONTAINING PROTEIN"/>
    <property type="match status" value="1"/>
</dbReference>
<dbReference type="PRINTS" id="PR01415">
    <property type="entry name" value="ANKYRIN"/>
</dbReference>
<evidence type="ECO:0000256" key="6">
    <source>
        <dbReference type="PROSITE-ProRule" id="PRU00023"/>
    </source>
</evidence>
<feature type="repeat" description="ANK" evidence="6">
    <location>
        <begin position="425"/>
        <end position="457"/>
    </location>
</feature>